<proteinExistence type="predicted"/>
<dbReference type="InterPro" id="IPR032466">
    <property type="entry name" value="Metal_Hydrolase"/>
</dbReference>
<dbReference type="EMBL" id="PKUR01000001">
    <property type="protein sequence ID" value="PLW88091.1"/>
    <property type="molecule type" value="Genomic_DNA"/>
</dbReference>
<dbReference type="Gene3D" id="3.20.20.140">
    <property type="entry name" value="Metal-dependent hydrolases"/>
    <property type="match status" value="1"/>
</dbReference>
<dbReference type="InterPro" id="IPR050378">
    <property type="entry name" value="Metallo-dep_Hydrolases_sf"/>
</dbReference>
<evidence type="ECO:0000313" key="1">
    <source>
        <dbReference type="EMBL" id="PLW88091.1"/>
    </source>
</evidence>
<dbReference type="InterPro" id="IPR011059">
    <property type="entry name" value="Metal-dep_hydrolase_composite"/>
</dbReference>
<dbReference type="SUPFAM" id="SSF51338">
    <property type="entry name" value="Composite domain of metallo-dependent hydrolases"/>
    <property type="match status" value="1"/>
</dbReference>
<dbReference type="Gene3D" id="2.30.40.10">
    <property type="entry name" value="Urease, subunit C, domain 1"/>
    <property type="match status" value="1"/>
</dbReference>
<dbReference type="AlphaFoldDB" id="A0AAP8MHM4"/>
<organism evidence="1 2">
    <name type="scientific">Halioglobus japonicus</name>
    <dbReference type="NCBI Taxonomy" id="930805"/>
    <lineage>
        <taxon>Bacteria</taxon>
        <taxon>Pseudomonadati</taxon>
        <taxon>Pseudomonadota</taxon>
        <taxon>Gammaproteobacteria</taxon>
        <taxon>Cellvibrionales</taxon>
        <taxon>Halieaceae</taxon>
        <taxon>Halioglobus</taxon>
    </lineage>
</organism>
<accession>A0AAP8MHM4</accession>
<dbReference type="PANTHER" id="PTHR11647:SF1">
    <property type="entry name" value="COLLAPSIN RESPONSE MEDIATOR PROTEIN"/>
    <property type="match status" value="1"/>
</dbReference>
<dbReference type="NCBIfam" id="TIGR01975">
    <property type="entry name" value="isoAsp_dipep"/>
    <property type="match status" value="1"/>
</dbReference>
<dbReference type="GO" id="GO:0016810">
    <property type="term" value="F:hydrolase activity, acting on carbon-nitrogen (but not peptide) bonds"/>
    <property type="evidence" value="ECO:0007669"/>
    <property type="project" value="InterPro"/>
</dbReference>
<dbReference type="SUPFAM" id="SSF51556">
    <property type="entry name" value="Metallo-dependent hydrolases"/>
    <property type="match status" value="1"/>
</dbReference>
<evidence type="ECO:0000313" key="2">
    <source>
        <dbReference type="Proteomes" id="UP000235162"/>
    </source>
</evidence>
<dbReference type="InterPro" id="IPR010229">
    <property type="entry name" value="Pept_M38_dipep"/>
</dbReference>
<reference evidence="1 2" key="1">
    <citation type="submission" date="2018-01" db="EMBL/GenBank/DDBJ databases">
        <title>The draft genome sequence of Halioglobus japonicus S1-36.</title>
        <authorList>
            <person name="Du Z.-J."/>
            <person name="Shi M.-J."/>
        </authorList>
    </citation>
    <scope>NUCLEOTIDE SEQUENCE [LARGE SCALE GENOMIC DNA]</scope>
    <source>
        <strain evidence="1 2">S1-36</strain>
    </source>
</reference>
<keyword evidence="2" id="KW-1185">Reference proteome</keyword>
<protein>
    <submittedName>
        <fullName evidence="1">Beta-aspartyl-peptidase</fullName>
    </submittedName>
</protein>
<dbReference type="Proteomes" id="UP000235162">
    <property type="component" value="Unassembled WGS sequence"/>
</dbReference>
<sequence>MAAVTRQRQCHRRRALRISIGIFMLTLIRDAELYTPEALGRRDILIARERIVEIAERIELSGSPVDVIDAGGRTVWPGFVDALTHPAGGGGEGGYGNRTREIDAESFIAAGITTPIGALGTDAVTRSLDVLFGKVMELRAKGLAAFMYSGSYRLPAVTLTGDVVRDLVLIEPVIGVGEVAIADHRGSQPSAAELRRLAADTRLGGTISGKGGTVMLHLGDGPGRLQVMRAALENSDLAAHSFYPTHCNRSQALLEESFRHAVAGGWIDLTASTIPEFIEAGEVSVLETLSQALEQGVPLDRLTVSSDAGGSLPHYEGDQLLGSKAASPGVLLELALQTFNDCQSLFSALLPALTANPAAALGLTDRGALVAGGFADLLLLDTSGRSLAGVMANGRWLQTPDSF</sequence>
<gene>
    <name evidence="1" type="ORF">C0029_05895</name>
</gene>
<name>A0AAP8MHM4_9GAMM</name>
<dbReference type="GO" id="GO:0008798">
    <property type="term" value="F:beta-aspartyl-peptidase activity"/>
    <property type="evidence" value="ECO:0007669"/>
    <property type="project" value="InterPro"/>
</dbReference>
<comment type="caution">
    <text evidence="1">The sequence shown here is derived from an EMBL/GenBank/DDBJ whole genome shotgun (WGS) entry which is preliminary data.</text>
</comment>
<dbReference type="PANTHER" id="PTHR11647">
    <property type="entry name" value="HYDRANTOINASE/DIHYDROPYRIMIDINASE FAMILY MEMBER"/>
    <property type="match status" value="1"/>
</dbReference>